<evidence type="ECO:0000256" key="4">
    <source>
        <dbReference type="SAM" id="MobiDB-lite"/>
    </source>
</evidence>
<dbReference type="InterPro" id="IPR005532">
    <property type="entry name" value="SUMF_dom"/>
</dbReference>
<organism evidence="7 8">
    <name type="scientific">Aerophototrophica crusticola</name>
    <dbReference type="NCBI Taxonomy" id="1709002"/>
    <lineage>
        <taxon>Bacteria</taxon>
        <taxon>Pseudomonadati</taxon>
        <taxon>Pseudomonadota</taxon>
        <taxon>Alphaproteobacteria</taxon>
        <taxon>Rhodospirillales</taxon>
        <taxon>Rhodospirillaceae</taxon>
        <taxon>Aerophototrophica</taxon>
    </lineage>
</organism>
<feature type="region of interest" description="Disordered" evidence="4">
    <location>
        <begin position="11"/>
        <end position="30"/>
    </location>
</feature>
<dbReference type="Pfam" id="PF03781">
    <property type="entry name" value="FGE-sulfatase"/>
    <property type="match status" value="2"/>
</dbReference>
<keyword evidence="2" id="KW-0408">Iron</keyword>
<dbReference type="InterPro" id="IPR051043">
    <property type="entry name" value="Sulfatase_Mod_Factor_Kinase"/>
</dbReference>
<dbReference type="AlphaFoldDB" id="A0A858R889"/>
<dbReference type="EMBL" id="CP051775">
    <property type="protein sequence ID" value="QJE73236.1"/>
    <property type="molecule type" value="Genomic_DNA"/>
</dbReference>
<dbReference type="SUPFAM" id="SSF56436">
    <property type="entry name" value="C-type lectin-like"/>
    <property type="match status" value="1"/>
</dbReference>
<dbReference type="Proteomes" id="UP000501891">
    <property type="component" value="Chromosome"/>
</dbReference>
<keyword evidence="1" id="KW-0560">Oxidoreductase</keyword>
<dbReference type="InterPro" id="IPR016187">
    <property type="entry name" value="CTDL_fold"/>
</dbReference>
<dbReference type="InterPro" id="IPR042095">
    <property type="entry name" value="SUMF_sf"/>
</dbReference>
<keyword evidence="8" id="KW-1185">Reference proteome</keyword>
<evidence type="ECO:0000313" key="7">
    <source>
        <dbReference type="EMBL" id="QJE73236.1"/>
    </source>
</evidence>
<evidence type="ECO:0000256" key="3">
    <source>
        <dbReference type="ARBA" id="ARBA00037882"/>
    </source>
</evidence>
<reference evidence="7" key="1">
    <citation type="submission" date="2020-04" db="EMBL/GenBank/DDBJ databases">
        <title>A desert anoxygenic phototrophic bacterium fixes CO2 using RubisCO under aerobic conditions.</title>
        <authorList>
            <person name="Tang K."/>
        </authorList>
    </citation>
    <scope>NUCLEOTIDE SEQUENCE [LARGE SCALE GENOMIC DNA]</scope>
    <source>
        <strain evidence="7">MIMtkB3</strain>
    </source>
</reference>
<evidence type="ECO:0000256" key="2">
    <source>
        <dbReference type="ARBA" id="ARBA00023004"/>
    </source>
</evidence>
<dbReference type="NCBIfam" id="TIGR03440">
    <property type="entry name" value="egtB_TIGR03440"/>
    <property type="match status" value="1"/>
</dbReference>
<dbReference type="InterPro" id="IPR017806">
    <property type="entry name" value="EgtB"/>
</dbReference>
<evidence type="ECO:0000313" key="8">
    <source>
        <dbReference type="Proteomes" id="UP000501891"/>
    </source>
</evidence>
<dbReference type="PANTHER" id="PTHR23150">
    <property type="entry name" value="SULFATASE MODIFYING FACTOR 1, 2"/>
    <property type="match status" value="1"/>
</dbReference>
<proteinExistence type="predicted"/>
<evidence type="ECO:0000259" key="5">
    <source>
        <dbReference type="Pfam" id="PF03781"/>
    </source>
</evidence>
<dbReference type="GO" id="GO:0052699">
    <property type="term" value="P:ergothioneine biosynthetic process"/>
    <property type="evidence" value="ECO:0007669"/>
    <property type="project" value="InterPro"/>
</dbReference>
<protein>
    <submittedName>
        <fullName evidence="7">Ergothioneine biosynthesis protein EgtB</fullName>
    </submittedName>
</protein>
<name>A0A858R889_9PROT</name>
<dbReference type="InterPro" id="IPR024775">
    <property type="entry name" value="DinB-like"/>
</dbReference>
<sequence>MDGLRDFTADLSGMSPASGYQGQPAARPDTEARPILAGRFRRIRGLSGQLAARLSAEDQMVQSGPETSPTKWHLGHTTWFLERHVLERFIPGYTAFDDRFSYIFNAMVEPAETCHPAAQRGLLSRPTAEEVARYRDHVNAAVLRLVADTPSLGWPAVARRLELALQHEQQHQELILADIKHAFWLNPLHPAYQSPQPTGLAAAAGQSWQEYPGGICEVGMEPGAHAFELETPRHRVHLEPFRFAGRLVTNAEYQEFMEDGGYGNASLWHPDGWSLAQREGWKAPLYWFKRGGIWHTFTLSGPKLMDGEEPACHVSWYEADAFARWAGKRLPTEAEWEHAVQGQRRTGNLLDYGKLHPVPGSCSGNPGPWQAYGDAWEWTASALAPYPRYRPGDLAIGEYAHVPAAGRMVLKGGSALTPGELVRASFRHHLAPHARWQMTGIRLADDV</sequence>
<feature type="domain" description="DinB-like" evidence="6">
    <location>
        <begin position="40"/>
        <end position="175"/>
    </location>
</feature>
<dbReference type="PANTHER" id="PTHR23150:SF36">
    <property type="entry name" value="HERCYNINE OXYGENASE"/>
    <property type="match status" value="1"/>
</dbReference>
<evidence type="ECO:0000256" key="1">
    <source>
        <dbReference type="ARBA" id="ARBA00023002"/>
    </source>
</evidence>
<gene>
    <name evidence="7" type="ORF">HHL28_09160</name>
</gene>
<feature type="domain" description="Sulfatase-modifying factor enzyme-like" evidence="5">
    <location>
        <begin position="210"/>
        <end position="349"/>
    </location>
</feature>
<evidence type="ECO:0000259" key="6">
    <source>
        <dbReference type="Pfam" id="PF12867"/>
    </source>
</evidence>
<comment type="pathway">
    <text evidence="3">Amino-acid biosynthesis; ergothioneine biosynthesis.</text>
</comment>
<feature type="domain" description="Sulfatase-modifying factor enzyme-like" evidence="5">
    <location>
        <begin position="365"/>
        <end position="444"/>
    </location>
</feature>
<dbReference type="Gene3D" id="3.90.1580.10">
    <property type="entry name" value="paralog of FGE (formylglycine-generating enzyme)"/>
    <property type="match status" value="1"/>
</dbReference>
<dbReference type="KEGG" id="acru:HHL28_09160"/>
<dbReference type="Pfam" id="PF12867">
    <property type="entry name" value="DinB_2"/>
    <property type="match status" value="1"/>
</dbReference>
<accession>A0A858R889</accession>